<dbReference type="EMBL" id="JBBHLD010000044">
    <property type="protein sequence ID" value="MEJ5908235.1"/>
    <property type="molecule type" value="Genomic_DNA"/>
</dbReference>
<evidence type="ECO:0000256" key="5">
    <source>
        <dbReference type="ARBA" id="ARBA00023026"/>
    </source>
</evidence>
<feature type="domain" description="NEL" evidence="7">
    <location>
        <begin position="1188"/>
        <end position="1490"/>
    </location>
</feature>
<proteinExistence type="inferred from homology"/>
<dbReference type="Gene3D" id="3.80.10.10">
    <property type="entry name" value="Ribonuclease Inhibitor"/>
    <property type="match status" value="1"/>
</dbReference>
<sequence length="1490" mass="166311">MPTPTATQQLPAVQAKLSTATDDFIKGQLPDWLKRATPSQINTLRSLFSEHKKSQQLLHDAIGGLPPLRQFAETHFQTLLPDTLPPGVRLADLFWIKVTNAAQPDLNRFAYPRKYTYEPALARLMQGLQTGADFLLSKGLGFEGSTSLLVEADDAFIDRCRQLDVGRRYQDELDQVYNPQNLNLLAADKRNGFSLAVELAALKGHLTAWEHAALRDVAAFAPNTYGQPKPHFVSTLEMLGQTLSNTLLIELRTPANVSQGVLLYLPGDSHNALRRYVSMAEMQQTLAVELQQAGFRQALAQQVSLKQRPGFTQTLGLRLQDTQPDLSLTQGEMVEDAFLTLARLQVLQAKADARLLLVPTVDVDKAATEHSLQMWKALGIGVVNLAGLFVPAVGALLLGQLVVQTLSEVFEGVRDWSRGHQHEALQHFLSVAEVVALTGATVAGVAVVRSVFVDKLEPVALGTQQVRLWNNDLAPYETTPEDRSLQPDGLYGAGKRRWLRLQARYYEVHRPVANGSWRLRHPLDDSAYGPALVHNGERGWRLQLDQPLAWDDSARMLDCLWPQDPPVDRQTAEQILKVAGIDQDELRGVLVENRAAPITLADTLRRFAADARIEAFVRHLGNETHLPRDEELLTWLSAQREVAGPSAGLRDRLLLQLPAMRWRAFEHLAYAPRSAASVAGLVLREFPGLPKGYIPEVLKDCSAVEYAIARREQRLPLPLASKARALLRAARLTRAIEGFYLASASCSETDELAVALLRKLPAWPAGLALEVREATPQGRLVASFVPEGQGTARVQLVRINRYFQLYDAQGQALPQPHPVPATVFEALVAALSPAQLQALGIEGDDPALALREKLRAQLPASHQDCVALLGWTPQQRWFNPGQRLADGRVGYLLSGRGAVVQTPRQTLLTGLRRLFPGLDDNQLNQELEHLLQGEDMPFARLAGLQDDHEQLNRAVNHWVSAEFSNSRRASRQLIADRVLRAWRGQGERLSLGFGELASLPALPGHVHFRFVTSLVINDTAISSVPSDFLHSFTHVHYLNLSGNRLLSIPPGLSYLPQLRTLRLARNVIRLNASAVETLAGLAELTRLDLSYNPLGALHLRFNRLQQLMHLNLRHCRLGIWPQYIELCQNLQVVDLRDNQLSAVADETLQMPQAFRQVFLVGRNRLSNRQVMALYAPETIPEVLEATVDPAYVRDLWLQASPEPLQDERALAWAAMAMHRNSDAFIQLLGQLEHASDYELARPHIAGQVWALLEEMRLNDTLRNAVFEQAVDTPSGERRAVDVFTRMQLHSLQARAQANAHRLERVNEHIGLGLSLFRLDFLSLFARQTAAQVNEARENARLADPALMGLADVDVRDIDLLYRVRLREALSLPGQPQTLRNAEALGVSEASIEDARQRIERVGDIETFAEDLSQRGFWQRYLRSQHAEDFLALEHAHGERVRRFHAEQPDAPAPVRAQALENLEIEHESAMQRHSVALTRFELRTSLARQG</sequence>
<keyword evidence="6" id="KW-0833">Ubl conjugation pathway</keyword>
<protein>
    <recommendedName>
        <fullName evidence="2">RING-type E3 ubiquitin transferase</fullName>
        <ecNumber evidence="2">2.3.2.27</ecNumber>
    </recommendedName>
</protein>
<keyword evidence="3" id="KW-0433">Leucine-rich repeat</keyword>
<evidence type="ECO:0000256" key="3">
    <source>
        <dbReference type="ARBA" id="ARBA00022614"/>
    </source>
</evidence>
<dbReference type="InterPro" id="IPR001611">
    <property type="entry name" value="Leu-rich_rpt"/>
</dbReference>
<keyword evidence="4" id="KW-0677">Repeat</keyword>
<accession>A0ABU8REJ1</accession>
<comment type="caution">
    <text evidence="6">Lacks conserved residue(s) required for the propagation of feature annotation.</text>
</comment>
<dbReference type="SMART" id="SM00369">
    <property type="entry name" value="LRR_TYP"/>
    <property type="match status" value="4"/>
</dbReference>
<dbReference type="Proteomes" id="UP001377692">
    <property type="component" value="Unassembled WGS sequence"/>
</dbReference>
<evidence type="ECO:0000256" key="1">
    <source>
        <dbReference type="ARBA" id="ARBA00000900"/>
    </source>
</evidence>
<gene>
    <name evidence="8" type="ORF">V7V80_26495</name>
</gene>
<dbReference type="InterPro" id="IPR032675">
    <property type="entry name" value="LRR_dom_sf"/>
</dbReference>
<dbReference type="Pfam" id="PF20178">
    <property type="entry name" value="ToxA_N"/>
    <property type="match status" value="1"/>
</dbReference>
<evidence type="ECO:0000259" key="7">
    <source>
        <dbReference type="PROSITE" id="PS52053"/>
    </source>
</evidence>
<dbReference type="Gene3D" id="1.20.1270.130">
    <property type="entry name" value="Shigella T3SS effector IpaH domain"/>
    <property type="match status" value="1"/>
</dbReference>
<dbReference type="InterPro" id="IPR003591">
    <property type="entry name" value="Leu-rich_rpt_typical-subtyp"/>
</dbReference>
<dbReference type="PROSITE" id="PS52053">
    <property type="entry name" value="NEL"/>
    <property type="match status" value="1"/>
</dbReference>
<comment type="similarity">
    <text evidence="6">Belongs to the LRR-containing bacterial E3 ligase family.</text>
</comment>
<dbReference type="PANTHER" id="PTHR45712">
    <property type="entry name" value="AGAP008170-PA"/>
    <property type="match status" value="1"/>
</dbReference>
<dbReference type="Pfam" id="PF14496">
    <property type="entry name" value="NEL"/>
    <property type="match status" value="1"/>
</dbReference>
<evidence type="ECO:0000313" key="8">
    <source>
        <dbReference type="EMBL" id="MEJ5908235.1"/>
    </source>
</evidence>
<dbReference type="InterPro" id="IPR050333">
    <property type="entry name" value="SLRP"/>
</dbReference>
<dbReference type="EC" id="2.3.2.27" evidence="2"/>
<evidence type="ECO:0000256" key="2">
    <source>
        <dbReference type="ARBA" id="ARBA00012483"/>
    </source>
</evidence>
<dbReference type="SUPFAM" id="SSF52058">
    <property type="entry name" value="L domain-like"/>
    <property type="match status" value="1"/>
</dbReference>
<reference evidence="8 9" key="1">
    <citation type="submission" date="2024-02" db="EMBL/GenBank/DDBJ databases">
        <title>Identification of pathogenicity and growth-promoting functions of Pseudomonas putida variants.</title>
        <authorList>
            <person name="Sun J."/>
        </authorList>
    </citation>
    <scope>NUCLEOTIDE SEQUENCE [LARGE SCALE GENOMIC DNA]</scope>
    <source>
        <strain evidence="8 9">A04</strain>
    </source>
</reference>
<name>A0ABU8REJ1_9PSED</name>
<evidence type="ECO:0000256" key="6">
    <source>
        <dbReference type="PROSITE-ProRule" id="PRU01398"/>
    </source>
</evidence>
<evidence type="ECO:0000313" key="9">
    <source>
        <dbReference type="Proteomes" id="UP001377692"/>
    </source>
</evidence>
<dbReference type="RefSeq" id="WP_339551381.1">
    <property type="nucleotide sequence ID" value="NZ_JBBHLD010000044.1"/>
</dbReference>
<keyword evidence="6" id="KW-0964">Secreted</keyword>
<dbReference type="InterPro" id="IPR046673">
    <property type="entry name" value="ToxA_N"/>
</dbReference>
<dbReference type="Gene3D" id="1.20.58.360">
    <property type="entry name" value="Shigella T3SS effector IpaH defines"/>
    <property type="match status" value="1"/>
</dbReference>
<keyword evidence="5" id="KW-0843">Virulence</keyword>
<organism evidence="8 9">
    <name type="scientific">Pseudomonas kermanshahensis</name>
    <dbReference type="NCBI Taxonomy" id="2745482"/>
    <lineage>
        <taxon>Bacteria</taxon>
        <taxon>Pseudomonadati</taxon>
        <taxon>Pseudomonadota</taxon>
        <taxon>Gammaproteobacteria</taxon>
        <taxon>Pseudomonadales</taxon>
        <taxon>Pseudomonadaceae</taxon>
        <taxon>Pseudomonas</taxon>
    </lineage>
</organism>
<comment type="caution">
    <text evidence="8">The sequence shown here is derived from an EMBL/GenBank/DDBJ whole genome shotgun (WGS) entry which is preliminary data.</text>
</comment>
<dbReference type="InterPro" id="IPR029487">
    <property type="entry name" value="NEL_dom"/>
</dbReference>
<keyword evidence="6" id="KW-1035">Host cytoplasm</keyword>
<keyword evidence="9" id="KW-1185">Reference proteome</keyword>
<dbReference type="Pfam" id="PF13855">
    <property type="entry name" value="LRR_8"/>
    <property type="match status" value="1"/>
</dbReference>
<dbReference type="PANTHER" id="PTHR45712:SF22">
    <property type="entry name" value="INSULIN-LIKE GROWTH FACTOR-BINDING PROTEIN COMPLEX ACID LABILE SUBUNIT"/>
    <property type="match status" value="1"/>
</dbReference>
<dbReference type="PROSITE" id="PS51450">
    <property type="entry name" value="LRR"/>
    <property type="match status" value="1"/>
</dbReference>
<comment type="catalytic activity">
    <reaction evidence="1">
        <text>S-ubiquitinyl-[E2 ubiquitin-conjugating enzyme]-L-cysteine + [acceptor protein]-L-lysine = [E2 ubiquitin-conjugating enzyme]-L-cysteine + N(6)-ubiquitinyl-[acceptor protein]-L-lysine.</text>
        <dbReference type="EC" id="2.3.2.27"/>
    </reaction>
</comment>
<evidence type="ECO:0000256" key="4">
    <source>
        <dbReference type="ARBA" id="ARBA00022737"/>
    </source>
</evidence>